<keyword evidence="3 5" id="KW-0238">DNA-binding</keyword>
<evidence type="ECO:0000259" key="6">
    <source>
        <dbReference type="PROSITE" id="PS50977"/>
    </source>
</evidence>
<dbReference type="AlphaFoldDB" id="A0A844QGB8"/>
<dbReference type="PROSITE" id="PS50977">
    <property type="entry name" value="HTH_TETR_2"/>
    <property type="match status" value="1"/>
</dbReference>
<dbReference type="Gene3D" id="1.10.357.10">
    <property type="entry name" value="Tetracycline Repressor, domain 2"/>
    <property type="match status" value="1"/>
</dbReference>
<evidence type="ECO:0000256" key="2">
    <source>
        <dbReference type="ARBA" id="ARBA00023015"/>
    </source>
</evidence>
<evidence type="ECO:0000256" key="5">
    <source>
        <dbReference type="PROSITE-ProRule" id="PRU00335"/>
    </source>
</evidence>
<keyword evidence="2" id="KW-0805">Transcription regulation</keyword>
<dbReference type="Proteomes" id="UP000463224">
    <property type="component" value="Unassembled WGS sequence"/>
</dbReference>
<dbReference type="GO" id="GO:0003700">
    <property type="term" value="F:DNA-binding transcription factor activity"/>
    <property type="evidence" value="ECO:0007669"/>
    <property type="project" value="TreeGrafter"/>
</dbReference>
<dbReference type="SUPFAM" id="SSF46689">
    <property type="entry name" value="Homeodomain-like"/>
    <property type="match status" value="1"/>
</dbReference>
<gene>
    <name evidence="7" type="ORF">GN330_07190</name>
</gene>
<dbReference type="SUPFAM" id="SSF48498">
    <property type="entry name" value="Tetracyclin repressor-like, C-terminal domain"/>
    <property type="match status" value="1"/>
</dbReference>
<accession>A0A844QGB8</accession>
<dbReference type="InterPro" id="IPR001647">
    <property type="entry name" value="HTH_TetR"/>
</dbReference>
<evidence type="ECO:0000256" key="1">
    <source>
        <dbReference type="ARBA" id="ARBA00022491"/>
    </source>
</evidence>
<dbReference type="InterPro" id="IPR009057">
    <property type="entry name" value="Homeodomain-like_sf"/>
</dbReference>
<protein>
    <submittedName>
        <fullName evidence="7">TetR family transcriptional regulator</fullName>
    </submittedName>
</protein>
<keyword evidence="8" id="KW-1185">Reference proteome</keyword>
<dbReference type="PANTHER" id="PTHR30055:SF234">
    <property type="entry name" value="HTH-TYPE TRANSCRIPTIONAL REGULATOR BETI"/>
    <property type="match status" value="1"/>
</dbReference>
<evidence type="ECO:0000256" key="4">
    <source>
        <dbReference type="ARBA" id="ARBA00023163"/>
    </source>
</evidence>
<keyword evidence="4" id="KW-0804">Transcription</keyword>
<evidence type="ECO:0000313" key="8">
    <source>
        <dbReference type="Proteomes" id="UP000463224"/>
    </source>
</evidence>
<dbReference type="InterPro" id="IPR036271">
    <property type="entry name" value="Tet_transcr_reg_TetR-rel_C_sf"/>
</dbReference>
<feature type="DNA-binding region" description="H-T-H motif" evidence="5">
    <location>
        <begin position="19"/>
        <end position="38"/>
    </location>
</feature>
<keyword evidence="1" id="KW-0678">Repressor</keyword>
<dbReference type="InterPro" id="IPR039538">
    <property type="entry name" value="BetI_C"/>
</dbReference>
<sequence length="204" mass="21776">MILDALFAVAARQGLHAVSLRAVAAEAGISLRLVQYYFETKAGLMQAGLDRLERESNDRWTGRLAPAPDAPDTRAALAALFREALPTDPQSRAFHHMWMSYAVLAMTEPDLAGPGLVAGPNRLQTRIAAILADGKEAGMFRADIDVDAEAGALLGLIHGLGTAMLVGQQKPAAALAHLERQLDRLCVTKKPGENPPRAGNQRPA</sequence>
<feature type="domain" description="HTH tetR-type" evidence="6">
    <location>
        <begin position="1"/>
        <end position="56"/>
    </location>
</feature>
<dbReference type="Pfam" id="PF13977">
    <property type="entry name" value="TetR_C_6"/>
    <property type="match status" value="1"/>
</dbReference>
<dbReference type="Pfam" id="PF00440">
    <property type="entry name" value="TetR_N"/>
    <property type="match status" value="1"/>
</dbReference>
<dbReference type="GO" id="GO:0000976">
    <property type="term" value="F:transcription cis-regulatory region binding"/>
    <property type="evidence" value="ECO:0007669"/>
    <property type="project" value="TreeGrafter"/>
</dbReference>
<name>A0A844QGB8_9HYPH</name>
<dbReference type="PANTHER" id="PTHR30055">
    <property type="entry name" value="HTH-TYPE TRANSCRIPTIONAL REGULATOR RUTR"/>
    <property type="match status" value="1"/>
</dbReference>
<dbReference type="InterPro" id="IPR050109">
    <property type="entry name" value="HTH-type_TetR-like_transc_reg"/>
</dbReference>
<proteinExistence type="predicted"/>
<reference evidence="7 8" key="1">
    <citation type="submission" date="2019-12" db="EMBL/GenBank/DDBJ databases">
        <title>Nitratireductor arenosus sp. nov., Isolated from sea sand, Jeju island, South Korea.</title>
        <authorList>
            <person name="Kim W."/>
        </authorList>
    </citation>
    <scope>NUCLEOTIDE SEQUENCE [LARGE SCALE GENOMIC DNA]</scope>
    <source>
        <strain evidence="7 8">CAU 1489</strain>
    </source>
</reference>
<evidence type="ECO:0000256" key="3">
    <source>
        <dbReference type="ARBA" id="ARBA00023125"/>
    </source>
</evidence>
<organism evidence="7 8">
    <name type="scientific">Nitratireductor arenosus</name>
    <dbReference type="NCBI Taxonomy" id="2682096"/>
    <lineage>
        <taxon>Bacteria</taxon>
        <taxon>Pseudomonadati</taxon>
        <taxon>Pseudomonadota</taxon>
        <taxon>Alphaproteobacteria</taxon>
        <taxon>Hyphomicrobiales</taxon>
        <taxon>Phyllobacteriaceae</taxon>
        <taxon>Nitratireductor</taxon>
    </lineage>
</organism>
<comment type="caution">
    <text evidence="7">The sequence shown here is derived from an EMBL/GenBank/DDBJ whole genome shotgun (WGS) entry which is preliminary data.</text>
</comment>
<evidence type="ECO:0000313" key="7">
    <source>
        <dbReference type="EMBL" id="MVA97031.1"/>
    </source>
</evidence>
<dbReference type="EMBL" id="WPHG01000002">
    <property type="protein sequence ID" value="MVA97031.1"/>
    <property type="molecule type" value="Genomic_DNA"/>
</dbReference>